<feature type="non-terminal residue" evidence="1">
    <location>
        <position position="34"/>
    </location>
</feature>
<gene>
    <name evidence="1" type="ORF">AFUS01_LOCUS28232</name>
</gene>
<dbReference type="Proteomes" id="UP000708208">
    <property type="component" value="Unassembled WGS sequence"/>
</dbReference>
<proteinExistence type="predicted"/>
<sequence>MRSADDFFKDEPFAARSIVICGDPLQPLTVADHP</sequence>
<keyword evidence="2" id="KW-1185">Reference proteome</keyword>
<dbReference type="AlphaFoldDB" id="A0A8J2KMF0"/>
<dbReference type="EMBL" id="CAJVCH010400774">
    <property type="protein sequence ID" value="CAG7817680.1"/>
    <property type="molecule type" value="Genomic_DNA"/>
</dbReference>
<protein>
    <submittedName>
        <fullName evidence="1">Uncharacterized protein</fullName>
    </submittedName>
</protein>
<reference evidence="1" key="1">
    <citation type="submission" date="2021-06" db="EMBL/GenBank/DDBJ databases">
        <authorList>
            <person name="Hodson N. C."/>
            <person name="Mongue J. A."/>
            <person name="Jaron S. K."/>
        </authorList>
    </citation>
    <scope>NUCLEOTIDE SEQUENCE</scope>
</reference>
<dbReference type="OrthoDB" id="416437at2759"/>
<accession>A0A8J2KMF0</accession>
<name>A0A8J2KMF0_9HEXA</name>
<evidence type="ECO:0000313" key="2">
    <source>
        <dbReference type="Proteomes" id="UP000708208"/>
    </source>
</evidence>
<comment type="caution">
    <text evidence="1">The sequence shown here is derived from an EMBL/GenBank/DDBJ whole genome shotgun (WGS) entry which is preliminary data.</text>
</comment>
<evidence type="ECO:0000313" key="1">
    <source>
        <dbReference type="EMBL" id="CAG7817680.1"/>
    </source>
</evidence>
<organism evidence="1 2">
    <name type="scientific">Allacma fusca</name>
    <dbReference type="NCBI Taxonomy" id="39272"/>
    <lineage>
        <taxon>Eukaryota</taxon>
        <taxon>Metazoa</taxon>
        <taxon>Ecdysozoa</taxon>
        <taxon>Arthropoda</taxon>
        <taxon>Hexapoda</taxon>
        <taxon>Collembola</taxon>
        <taxon>Symphypleona</taxon>
        <taxon>Sminthuridae</taxon>
        <taxon>Allacma</taxon>
    </lineage>
</organism>